<keyword evidence="4 12" id="KW-0548">Nucleotidyltransferase</keyword>
<feature type="domain" description="Toprim" evidence="16">
    <location>
        <begin position="254"/>
        <end position="335"/>
    </location>
</feature>
<dbReference type="SMART" id="SM00493">
    <property type="entry name" value="TOPRIM"/>
    <property type="match status" value="1"/>
</dbReference>
<evidence type="ECO:0000256" key="4">
    <source>
        <dbReference type="ARBA" id="ARBA00022695"/>
    </source>
</evidence>
<dbReference type="EC" id="2.7.7.101" evidence="12"/>
<keyword evidence="5 12" id="KW-0235">DNA replication</keyword>
<dbReference type="PANTHER" id="PTHR30313">
    <property type="entry name" value="DNA PRIMASE"/>
    <property type="match status" value="1"/>
</dbReference>
<dbReference type="InterPro" id="IPR034151">
    <property type="entry name" value="TOPRIM_DnaG_bac"/>
</dbReference>
<dbReference type="InterPro" id="IPR037068">
    <property type="entry name" value="DNA_primase_core_N_sf"/>
</dbReference>
<reference evidence="17 18" key="1">
    <citation type="submission" date="2019-03" db="EMBL/GenBank/DDBJ databases">
        <title>Metabolic potential of uncultured bacteria and archaea associated with petroleum seepage in deep-sea sediments.</title>
        <authorList>
            <person name="Dong X."/>
            <person name="Hubert C."/>
        </authorList>
    </citation>
    <scope>NUCLEOTIDE SEQUENCE [LARGE SCALE GENOMIC DNA]</scope>
    <source>
        <strain evidence="17">E44_bin7</strain>
    </source>
</reference>
<dbReference type="InterPro" id="IPR016136">
    <property type="entry name" value="DNA_helicase_N/primase_C"/>
</dbReference>
<keyword evidence="3 12" id="KW-0808">Transferase</keyword>
<dbReference type="Pfam" id="PF01807">
    <property type="entry name" value="Zn_ribbon_DnaG"/>
    <property type="match status" value="1"/>
</dbReference>
<comment type="similarity">
    <text evidence="12 13">Belongs to the DnaG primase family.</text>
</comment>
<comment type="cofactor">
    <cofactor evidence="12 13 14">
        <name>Zn(2+)</name>
        <dbReference type="ChEBI" id="CHEBI:29105"/>
    </cofactor>
    <text evidence="12 13 14">Binds 1 zinc ion per monomer.</text>
</comment>
<dbReference type="SUPFAM" id="SSF57783">
    <property type="entry name" value="Zinc beta-ribbon"/>
    <property type="match status" value="1"/>
</dbReference>
<protein>
    <recommendedName>
        <fullName evidence="12 13">DNA primase</fullName>
        <ecNumber evidence="12">2.7.7.101</ecNumber>
    </recommendedName>
</protein>
<comment type="domain">
    <text evidence="12">Contains an N-terminal zinc-binding domain, a central core domain that contains the primase activity, and a C-terminal DnaB-binding domain.</text>
</comment>
<comment type="subunit">
    <text evidence="12">Monomer. Interacts with DnaB.</text>
</comment>
<dbReference type="FunFam" id="3.40.1360.10:FF:000002">
    <property type="entry name" value="DNA primase"/>
    <property type="match status" value="1"/>
</dbReference>
<dbReference type="InterPro" id="IPR050219">
    <property type="entry name" value="DnaG_primase"/>
</dbReference>
<dbReference type="CDD" id="cd03364">
    <property type="entry name" value="TOPRIM_DnaG_primases"/>
    <property type="match status" value="1"/>
</dbReference>
<keyword evidence="10 12" id="KW-0238">DNA-binding</keyword>
<dbReference type="InterPro" id="IPR006171">
    <property type="entry name" value="TOPRIM_dom"/>
</dbReference>
<dbReference type="SMART" id="SM00400">
    <property type="entry name" value="ZnF_CHCC"/>
    <property type="match status" value="1"/>
</dbReference>
<keyword evidence="8 12" id="KW-0862">Zinc</keyword>
<comment type="caution">
    <text evidence="17">The sequence shown here is derived from an EMBL/GenBank/DDBJ whole genome shotgun (WGS) entry which is preliminary data.</text>
</comment>
<dbReference type="Pfam" id="PF13155">
    <property type="entry name" value="Toprim_2"/>
    <property type="match status" value="1"/>
</dbReference>
<feature type="zinc finger region" description="CHC2-type" evidence="12 14">
    <location>
        <begin position="40"/>
        <end position="64"/>
    </location>
</feature>
<keyword evidence="6 12" id="KW-0479">Metal-binding</keyword>
<evidence type="ECO:0000256" key="13">
    <source>
        <dbReference type="PIRNR" id="PIRNR002811"/>
    </source>
</evidence>
<evidence type="ECO:0000256" key="5">
    <source>
        <dbReference type="ARBA" id="ARBA00022705"/>
    </source>
</evidence>
<evidence type="ECO:0000256" key="8">
    <source>
        <dbReference type="ARBA" id="ARBA00022833"/>
    </source>
</evidence>
<keyword evidence="7 12" id="KW-0863">Zinc-finger</keyword>
<evidence type="ECO:0000259" key="16">
    <source>
        <dbReference type="PROSITE" id="PS50880"/>
    </source>
</evidence>
<dbReference type="InterPro" id="IPR006295">
    <property type="entry name" value="DNA_primase_DnaG"/>
</dbReference>
<gene>
    <name evidence="12" type="primary">dnaG</name>
    <name evidence="17" type="ORF">E3J84_02680</name>
</gene>
<dbReference type="InterPro" id="IPR013264">
    <property type="entry name" value="DNAG_N"/>
</dbReference>
<dbReference type="GO" id="GO:0000428">
    <property type="term" value="C:DNA-directed RNA polymerase complex"/>
    <property type="evidence" value="ECO:0007669"/>
    <property type="project" value="UniProtKB-KW"/>
</dbReference>
<keyword evidence="1 12" id="KW-0240">DNA-directed RNA polymerase</keyword>
<keyword evidence="9" id="KW-0460">Magnesium</keyword>
<evidence type="ECO:0000256" key="6">
    <source>
        <dbReference type="ARBA" id="ARBA00022723"/>
    </source>
</evidence>
<dbReference type="FunFam" id="3.90.580.10:FF:000001">
    <property type="entry name" value="DNA primase"/>
    <property type="match status" value="1"/>
</dbReference>
<dbReference type="GO" id="GO:0003677">
    <property type="term" value="F:DNA binding"/>
    <property type="evidence" value="ECO:0007669"/>
    <property type="project" value="UniProtKB-KW"/>
</dbReference>
<comment type="catalytic activity">
    <reaction evidence="12">
        <text>ssDNA + n NTP = ssDNA/pppN(pN)n-1 hybrid + (n-1) diphosphate.</text>
        <dbReference type="EC" id="2.7.7.101"/>
    </reaction>
</comment>
<evidence type="ECO:0000256" key="1">
    <source>
        <dbReference type="ARBA" id="ARBA00022478"/>
    </source>
</evidence>
<dbReference type="PROSITE" id="PS50880">
    <property type="entry name" value="TOPRIM"/>
    <property type="match status" value="1"/>
</dbReference>
<evidence type="ECO:0000256" key="12">
    <source>
        <dbReference type="HAMAP-Rule" id="MF_00974"/>
    </source>
</evidence>
<dbReference type="GO" id="GO:0008270">
    <property type="term" value="F:zinc ion binding"/>
    <property type="evidence" value="ECO:0007669"/>
    <property type="project" value="UniProtKB-UniRule"/>
</dbReference>
<dbReference type="GO" id="GO:0005737">
    <property type="term" value="C:cytoplasm"/>
    <property type="evidence" value="ECO:0007669"/>
    <property type="project" value="TreeGrafter"/>
</dbReference>
<dbReference type="Proteomes" id="UP000316360">
    <property type="component" value="Unassembled WGS sequence"/>
</dbReference>
<dbReference type="Gene3D" id="3.90.980.10">
    <property type="entry name" value="DNA primase, catalytic core, N-terminal domain"/>
    <property type="match status" value="1"/>
</dbReference>
<dbReference type="GO" id="GO:0006269">
    <property type="term" value="P:DNA replication, synthesis of primer"/>
    <property type="evidence" value="ECO:0007669"/>
    <property type="project" value="UniProtKB-UniRule"/>
</dbReference>
<keyword evidence="15" id="KW-0175">Coiled coil</keyword>
<dbReference type="InterPro" id="IPR030846">
    <property type="entry name" value="DnaG_bac"/>
</dbReference>
<dbReference type="Gene3D" id="3.90.580.10">
    <property type="entry name" value="Zinc finger, CHC2-type domain"/>
    <property type="match status" value="1"/>
</dbReference>
<evidence type="ECO:0000256" key="11">
    <source>
        <dbReference type="ARBA" id="ARBA00023163"/>
    </source>
</evidence>
<evidence type="ECO:0000256" key="2">
    <source>
        <dbReference type="ARBA" id="ARBA00022515"/>
    </source>
</evidence>
<sequence>MAAFISEELIEKVGERLDIVEIISQYIPLRKAGKNYKALCPFHEEKTPSFMVSSEKQLFHCFGCGIGGNVFNFLMKWEKISFPEAVKMLGGKIGISISTSDKDKKGGMIREELYQTNEIVAEIFRQESRKRKSVQDYLKKRGFTREIIEKFGLGWAPSSNDFLKLVQAKEISLKDLRKLKLVAPSQRGEEWYSWFQRRVIFPIFNPEGRICGFGGRVLDKSLPKYLNSPESLIFDKGRVLYGLNFSKEAIRKEEEIILVEGYTDVIALYEAGIKNVVASMGTSLTFSQARLIKRYADRVFIAYDQDKAGVAATLRGIDLLLEAGVRVEIISMPEGVDPADIVKKEGEASFVARKEKATPYFDYRLNLAINANPSLEYEDKIEVVNALFPTLKKVKDSIRLGELIRKLSQRLDLDEEMLRIEFGKFRDKKRGFFSRPEFLKVKDAQQKAEKTLLQLMLSEEAIIKIVEENGNIDDFTNSSYKRIAEETVALSKEGKVSSLELINRLKEENLSSLISSFSLANPPFEEEDKEQIAFDLIKSLKKNKARRRIEKLRKSIKESEEKGEEEKLEKWLNELTRLKKIIMLR</sequence>
<evidence type="ECO:0000313" key="18">
    <source>
        <dbReference type="Proteomes" id="UP000316360"/>
    </source>
</evidence>
<dbReference type="PIRSF" id="PIRSF002811">
    <property type="entry name" value="DnaG"/>
    <property type="match status" value="1"/>
</dbReference>
<organism evidence="17 18">
    <name type="scientific">Aerophobetes bacterium</name>
    <dbReference type="NCBI Taxonomy" id="2030807"/>
    <lineage>
        <taxon>Bacteria</taxon>
        <taxon>Candidatus Aerophobota</taxon>
    </lineage>
</organism>
<name>A0A523S0N9_UNCAE</name>
<evidence type="ECO:0000256" key="3">
    <source>
        <dbReference type="ARBA" id="ARBA00022679"/>
    </source>
</evidence>
<evidence type="ECO:0000313" key="17">
    <source>
        <dbReference type="EMBL" id="TET11564.1"/>
    </source>
</evidence>
<evidence type="ECO:0000256" key="15">
    <source>
        <dbReference type="SAM" id="Coils"/>
    </source>
</evidence>
<dbReference type="InterPro" id="IPR019475">
    <property type="entry name" value="DNA_primase_DnaB-bd"/>
</dbReference>
<dbReference type="HAMAP" id="MF_00974">
    <property type="entry name" value="DNA_primase_DnaG"/>
    <property type="match status" value="1"/>
</dbReference>
<evidence type="ECO:0000256" key="7">
    <source>
        <dbReference type="ARBA" id="ARBA00022771"/>
    </source>
</evidence>
<keyword evidence="2 12" id="KW-0639">Primosome</keyword>
<dbReference type="Pfam" id="PF10410">
    <property type="entry name" value="DnaB_bind"/>
    <property type="match status" value="1"/>
</dbReference>
<dbReference type="NCBIfam" id="TIGR01391">
    <property type="entry name" value="dnaG"/>
    <property type="match status" value="1"/>
</dbReference>
<dbReference type="AlphaFoldDB" id="A0A523S0N9"/>
<dbReference type="SUPFAM" id="SSF56731">
    <property type="entry name" value="DNA primase core"/>
    <property type="match status" value="1"/>
</dbReference>
<dbReference type="PANTHER" id="PTHR30313:SF2">
    <property type="entry name" value="DNA PRIMASE"/>
    <property type="match status" value="1"/>
</dbReference>
<evidence type="ECO:0000256" key="10">
    <source>
        <dbReference type="ARBA" id="ARBA00023125"/>
    </source>
</evidence>
<dbReference type="InterPro" id="IPR002694">
    <property type="entry name" value="Znf_CHC2"/>
</dbReference>
<dbReference type="Gene3D" id="3.40.1360.10">
    <property type="match status" value="1"/>
</dbReference>
<comment type="function">
    <text evidence="12 13">RNA polymerase that catalyzes the synthesis of short RNA molecules used as primers for DNA polymerase during DNA replication.</text>
</comment>
<dbReference type="Pfam" id="PF08275">
    <property type="entry name" value="DNAG_N"/>
    <property type="match status" value="1"/>
</dbReference>
<feature type="coiled-coil region" evidence="15">
    <location>
        <begin position="542"/>
        <end position="581"/>
    </location>
</feature>
<dbReference type="GO" id="GO:0003899">
    <property type="term" value="F:DNA-directed RNA polymerase activity"/>
    <property type="evidence" value="ECO:0007669"/>
    <property type="project" value="UniProtKB-UniRule"/>
</dbReference>
<dbReference type="EMBL" id="SOKJ01000143">
    <property type="protein sequence ID" value="TET11564.1"/>
    <property type="molecule type" value="Genomic_DNA"/>
</dbReference>
<dbReference type="InterPro" id="IPR036977">
    <property type="entry name" value="DNA_primase_Znf_CHC2"/>
</dbReference>
<dbReference type="Gene3D" id="1.10.860.10">
    <property type="entry name" value="DNAb Helicase, Chain A"/>
    <property type="match status" value="1"/>
</dbReference>
<evidence type="ECO:0000256" key="9">
    <source>
        <dbReference type="ARBA" id="ARBA00022842"/>
    </source>
</evidence>
<accession>A0A523S0N9</accession>
<proteinExistence type="inferred from homology"/>
<dbReference type="GO" id="GO:1990077">
    <property type="term" value="C:primosome complex"/>
    <property type="evidence" value="ECO:0007669"/>
    <property type="project" value="UniProtKB-KW"/>
</dbReference>
<keyword evidence="11 12" id="KW-0804">Transcription</keyword>
<evidence type="ECO:0000256" key="14">
    <source>
        <dbReference type="PIRSR" id="PIRSR002811-1"/>
    </source>
</evidence>